<dbReference type="PANTHER" id="PTHR42832:SF3">
    <property type="entry name" value="L-GLUTAMINE--4-(METHYLSULFANYL)-2-OXOBUTANOATE AMINOTRANSFERASE"/>
    <property type="match status" value="1"/>
</dbReference>
<evidence type="ECO:0000256" key="2">
    <source>
        <dbReference type="ARBA" id="ARBA00022576"/>
    </source>
</evidence>
<gene>
    <name evidence="6" type="ORF">PSTEL_01930</name>
</gene>
<dbReference type="InterPro" id="IPR015422">
    <property type="entry name" value="PyrdxlP-dep_Trfase_small"/>
</dbReference>
<comment type="similarity">
    <text evidence="4">Belongs to the class-I pyridoxal-phosphate-dependent aminotransferase family.</text>
</comment>
<proteinExistence type="inferred from homology"/>
<dbReference type="KEGG" id="pste:PSTEL_01930"/>
<organism evidence="6 7">
    <name type="scientific">Paenibacillus stellifer</name>
    <dbReference type="NCBI Taxonomy" id="169760"/>
    <lineage>
        <taxon>Bacteria</taxon>
        <taxon>Bacillati</taxon>
        <taxon>Bacillota</taxon>
        <taxon>Bacilli</taxon>
        <taxon>Bacillales</taxon>
        <taxon>Paenibacillaceae</taxon>
        <taxon>Paenibacillus</taxon>
    </lineage>
</organism>
<keyword evidence="2 4" id="KW-0032">Aminotransferase</keyword>
<name>A0A089LMF6_9BACL</name>
<dbReference type="InterPro" id="IPR050881">
    <property type="entry name" value="LL-DAP_aminotransferase"/>
</dbReference>
<protein>
    <recommendedName>
        <fullName evidence="4">Aminotransferase</fullName>
        <ecNumber evidence="4">2.6.1.-</ecNumber>
    </recommendedName>
</protein>
<dbReference type="CDD" id="cd00609">
    <property type="entry name" value="AAT_like"/>
    <property type="match status" value="1"/>
</dbReference>
<feature type="domain" description="Aminotransferase class I/classII large" evidence="5">
    <location>
        <begin position="22"/>
        <end position="373"/>
    </location>
</feature>
<dbReference type="PANTHER" id="PTHR42832">
    <property type="entry name" value="AMINO ACID AMINOTRANSFERASE"/>
    <property type="match status" value="1"/>
</dbReference>
<dbReference type="HOGENOM" id="CLU_017584_4_5_9"/>
<comment type="cofactor">
    <cofactor evidence="1 4">
        <name>pyridoxal 5'-phosphate</name>
        <dbReference type="ChEBI" id="CHEBI:597326"/>
    </cofactor>
</comment>
<evidence type="ECO:0000259" key="5">
    <source>
        <dbReference type="Pfam" id="PF00155"/>
    </source>
</evidence>
<dbReference type="Pfam" id="PF00155">
    <property type="entry name" value="Aminotran_1_2"/>
    <property type="match status" value="1"/>
</dbReference>
<reference evidence="6 7" key="1">
    <citation type="submission" date="2014-08" db="EMBL/GenBank/DDBJ databases">
        <title>Comparative genomics of the Paenibacillus odorifer group.</title>
        <authorList>
            <person name="den Bakker H.C."/>
            <person name="Tsai Y.-C."/>
            <person name="Martin N."/>
            <person name="Korlach J."/>
            <person name="Wiedmann M."/>
        </authorList>
    </citation>
    <scope>NUCLEOTIDE SEQUENCE [LARGE SCALE GENOMIC DNA]</scope>
    <source>
        <strain evidence="6 7">DSM 14472</strain>
    </source>
</reference>
<dbReference type="InterPro" id="IPR004838">
    <property type="entry name" value="NHTrfase_class1_PyrdxlP-BS"/>
</dbReference>
<evidence type="ECO:0000256" key="3">
    <source>
        <dbReference type="ARBA" id="ARBA00022679"/>
    </source>
</evidence>
<keyword evidence="3 4" id="KW-0808">Transferase</keyword>
<dbReference type="Gene3D" id="3.90.1150.10">
    <property type="entry name" value="Aspartate Aminotransferase, domain 1"/>
    <property type="match status" value="1"/>
</dbReference>
<dbReference type="GO" id="GO:0008483">
    <property type="term" value="F:transaminase activity"/>
    <property type="evidence" value="ECO:0007669"/>
    <property type="project" value="UniProtKB-KW"/>
</dbReference>
<accession>A0A089LMF6</accession>
<evidence type="ECO:0000313" key="6">
    <source>
        <dbReference type="EMBL" id="AIQ62067.1"/>
    </source>
</evidence>
<dbReference type="Proteomes" id="UP000029507">
    <property type="component" value="Chromosome"/>
</dbReference>
<keyword evidence="7" id="KW-1185">Reference proteome</keyword>
<evidence type="ECO:0000256" key="4">
    <source>
        <dbReference type="RuleBase" id="RU000481"/>
    </source>
</evidence>
<dbReference type="InterPro" id="IPR015421">
    <property type="entry name" value="PyrdxlP-dep_Trfase_major"/>
</dbReference>
<dbReference type="InterPro" id="IPR015424">
    <property type="entry name" value="PyrdxlP-dep_Trfase"/>
</dbReference>
<sequence>MSEYLTTLMRKKVSAAKESGLDVIDFTIGNPDLPPPAELLEQLIQEIRLIENHSYPNRETQGSQQLCEAIATFYRNRFHVELDPALNVMPLIGSKECAHYLCVSLLKPGDLVIIVEPCYPTYKVNAVLAGAEVFELQTDADNDYLPNLDDIPEHILRRAKLFFTNYPNNPTGATAPLSFYSKLVDLARTYNFIICNDNVYSELYYDEHPPHSILEVPNSLEVAVESHSLSKTLNICGWRVGMLSGNRMVIKRVLNVKQYADAGIFMPIQIAASKAMSTQEQFVSNLRNIYCHRKQALQDGLIRNGYWVYPSTSGMYVWARIPEHRNAPEHVEFLLSKGIAVNPGKAYGDFYSDYVRFSLNVPINRIEQAIERIVTNS</sequence>
<dbReference type="InterPro" id="IPR004839">
    <property type="entry name" value="Aminotransferase_I/II_large"/>
</dbReference>
<dbReference type="STRING" id="169760.PSTEL_01930"/>
<evidence type="ECO:0000256" key="1">
    <source>
        <dbReference type="ARBA" id="ARBA00001933"/>
    </source>
</evidence>
<dbReference type="SUPFAM" id="SSF53383">
    <property type="entry name" value="PLP-dependent transferases"/>
    <property type="match status" value="1"/>
</dbReference>
<dbReference type="PROSITE" id="PS00105">
    <property type="entry name" value="AA_TRANSFER_CLASS_1"/>
    <property type="match status" value="1"/>
</dbReference>
<dbReference type="Gene3D" id="3.40.640.10">
    <property type="entry name" value="Type I PLP-dependent aspartate aminotransferase-like (Major domain)"/>
    <property type="match status" value="1"/>
</dbReference>
<dbReference type="GO" id="GO:0030170">
    <property type="term" value="F:pyridoxal phosphate binding"/>
    <property type="evidence" value="ECO:0007669"/>
    <property type="project" value="InterPro"/>
</dbReference>
<dbReference type="EMBL" id="CP009286">
    <property type="protein sequence ID" value="AIQ62067.1"/>
    <property type="molecule type" value="Genomic_DNA"/>
</dbReference>
<evidence type="ECO:0000313" key="7">
    <source>
        <dbReference type="Proteomes" id="UP000029507"/>
    </source>
</evidence>
<dbReference type="AlphaFoldDB" id="A0A089LMF6"/>
<dbReference type="EC" id="2.6.1.-" evidence="4"/>